<accession>A0A133QJH8</accession>
<dbReference type="Pfam" id="PF00561">
    <property type="entry name" value="Abhydrolase_1"/>
    <property type="match status" value="1"/>
</dbReference>
<dbReference type="InterPro" id="IPR000073">
    <property type="entry name" value="AB_hydrolase_1"/>
</dbReference>
<evidence type="ECO:0000313" key="5">
    <source>
        <dbReference type="EMBL" id="KXA43030.1"/>
    </source>
</evidence>
<dbReference type="RefSeq" id="WP_060940225.1">
    <property type="nucleotide sequence ID" value="NZ_CAMXYN010000055.1"/>
</dbReference>
<dbReference type="HAMAP" id="MF_00296">
    <property type="entry name" value="MetX_acyltransf"/>
    <property type="match status" value="1"/>
</dbReference>
<comment type="catalytic activity">
    <reaction evidence="2">
        <text>L-homoserine + acetyl-CoA = O-acetyl-L-homoserine + CoA</text>
        <dbReference type="Rhea" id="RHEA:13701"/>
        <dbReference type="ChEBI" id="CHEBI:57287"/>
        <dbReference type="ChEBI" id="CHEBI:57288"/>
        <dbReference type="ChEBI" id="CHEBI:57476"/>
        <dbReference type="ChEBI" id="CHEBI:57716"/>
        <dbReference type="EC" id="2.3.1.31"/>
    </reaction>
</comment>
<dbReference type="GO" id="GO:0005737">
    <property type="term" value="C:cytoplasm"/>
    <property type="evidence" value="ECO:0007669"/>
    <property type="project" value="UniProtKB-SubCell"/>
</dbReference>
<feature type="domain" description="AB hydrolase-1" evidence="4">
    <location>
        <begin position="38"/>
        <end position="323"/>
    </location>
</feature>
<comment type="caution">
    <text evidence="2">Lacks conserved residue(s) required for the propagation of feature annotation.</text>
</comment>
<dbReference type="EMBL" id="LRQG01000021">
    <property type="protein sequence ID" value="KXA43030.1"/>
    <property type="molecule type" value="Genomic_DNA"/>
</dbReference>
<comment type="function">
    <text evidence="2">Transfers an acetyl group from acetyl-CoA to L-homoserine, forming acetyl-L-homoserine.</text>
</comment>
<dbReference type="SUPFAM" id="SSF53474">
    <property type="entry name" value="alpha/beta-Hydrolases"/>
    <property type="match status" value="1"/>
</dbReference>
<keyword evidence="1 2" id="KW-0808">Transferase</keyword>
<gene>
    <name evidence="2" type="primary">metXA</name>
    <name evidence="5" type="ORF">HMPREF3226_00565</name>
</gene>
<dbReference type="NCBIfam" id="TIGR01392">
    <property type="entry name" value="homoserO_Ac_trn"/>
    <property type="match status" value="1"/>
</dbReference>
<comment type="caution">
    <text evidence="5">The sequence shown here is derived from an EMBL/GenBank/DDBJ whole genome shotgun (WGS) entry which is preliminary data.</text>
</comment>
<evidence type="ECO:0000259" key="4">
    <source>
        <dbReference type="Pfam" id="PF00561"/>
    </source>
</evidence>
<evidence type="ECO:0000256" key="1">
    <source>
        <dbReference type="ARBA" id="ARBA00022679"/>
    </source>
</evidence>
<feature type="binding site" evidence="2">
    <location>
        <position position="318"/>
    </location>
    <ligand>
        <name>substrate</name>
    </ligand>
</feature>
<dbReference type="InterPro" id="IPR008220">
    <property type="entry name" value="HAT_MetX-like"/>
</dbReference>
<feature type="active site" evidence="2 3">
    <location>
        <position position="288"/>
    </location>
</feature>
<keyword evidence="2" id="KW-0012">Acyltransferase</keyword>
<dbReference type="EC" id="2.3.1.31" evidence="2"/>
<name>A0A133QJH8_9BACT</name>
<feature type="active site" evidence="2 3">
    <location>
        <position position="317"/>
    </location>
</feature>
<keyword evidence="2" id="KW-0963">Cytoplasm</keyword>
<dbReference type="UniPathway" id="UPA00051">
    <property type="reaction ID" value="UER00074"/>
</dbReference>
<dbReference type="GO" id="GO:0009092">
    <property type="term" value="P:homoserine metabolic process"/>
    <property type="evidence" value="ECO:0007669"/>
    <property type="project" value="TreeGrafter"/>
</dbReference>
<dbReference type="InterPro" id="IPR029058">
    <property type="entry name" value="AB_hydrolase_fold"/>
</dbReference>
<dbReference type="eggNOG" id="COG2021">
    <property type="taxonomic scope" value="Bacteria"/>
</dbReference>
<keyword evidence="6" id="KW-1185">Reference proteome</keyword>
<evidence type="ECO:0000256" key="3">
    <source>
        <dbReference type="PIRSR" id="PIRSR000443-1"/>
    </source>
</evidence>
<dbReference type="PIRSF" id="PIRSF000443">
    <property type="entry name" value="Homoser_Ac_trans"/>
    <property type="match status" value="1"/>
</dbReference>
<dbReference type="OrthoDB" id="9800754at2"/>
<feature type="binding site" evidence="2">
    <location>
        <position position="199"/>
    </location>
    <ligand>
        <name>substrate</name>
    </ligand>
</feature>
<dbReference type="Proteomes" id="UP000070533">
    <property type="component" value="Unassembled WGS sequence"/>
</dbReference>
<dbReference type="PANTHER" id="PTHR32268:SF11">
    <property type="entry name" value="HOMOSERINE O-ACETYLTRANSFERASE"/>
    <property type="match status" value="1"/>
</dbReference>
<comment type="subunit">
    <text evidence="2">Homodimer.</text>
</comment>
<protein>
    <recommendedName>
        <fullName evidence="2">Homoserine O-acetyltransferase</fullName>
        <shortName evidence="2">HAT</shortName>
        <ecNumber evidence="2">2.3.1.31</ecNumber>
    </recommendedName>
    <alternativeName>
        <fullName evidence="2">Homoserine transacetylase</fullName>
        <shortName evidence="2">HTA</shortName>
    </alternativeName>
</protein>
<evidence type="ECO:0000256" key="2">
    <source>
        <dbReference type="HAMAP-Rule" id="MF_00296"/>
    </source>
</evidence>
<feature type="active site" description="Nucleophile" evidence="2 3">
    <location>
        <position position="133"/>
    </location>
</feature>
<organism evidence="5 6">
    <name type="scientific">Prevotella corporis</name>
    <dbReference type="NCBI Taxonomy" id="28128"/>
    <lineage>
        <taxon>Bacteria</taxon>
        <taxon>Pseudomonadati</taxon>
        <taxon>Bacteroidota</taxon>
        <taxon>Bacteroidia</taxon>
        <taxon>Bacteroidales</taxon>
        <taxon>Prevotellaceae</taxon>
        <taxon>Prevotella</taxon>
    </lineage>
</organism>
<dbReference type="PANTHER" id="PTHR32268">
    <property type="entry name" value="HOMOSERINE O-ACETYLTRANSFERASE"/>
    <property type="match status" value="1"/>
</dbReference>
<dbReference type="PATRIC" id="fig|28128.5.peg.568"/>
<dbReference type="AlphaFoldDB" id="A0A133QJH8"/>
<dbReference type="GO" id="GO:0009086">
    <property type="term" value="P:methionine biosynthetic process"/>
    <property type="evidence" value="ECO:0007669"/>
    <property type="project" value="UniProtKB-UniRule"/>
</dbReference>
<comment type="subcellular location">
    <subcellularLocation>
        <location evidence="2">Cytoplasm</location>
    </subcellularLocation>
</comment>
<sequence length="337" mass="37593">MKEYHYEHPFELESGASLPSLTIAYDTYGTLNANADNVVWVCHALTANSDVADWWPHTVERGRFLDPEKYFIVCANFLGSHYGTTGPLHINPQTGNPWYNDFPPFTIRDMVQAHRLLAAHLGISQVELLVGSSIGGFQCIEWCVIDPTFARHAALIATAECVSPWVSAFNESQRMAIKADKTFGMPSPTAGAEGLAVARSIAMLSYRGKAAYNLTQTDSFSDGELFRRRVHSYQQHQGEKLKNRFNAYSYFRITQAMESHHVGRGRGGIEKALATIRAKCLVVAISSDILFPPESHSVMVENIPNVEYKVIDSSFGHDGFLVESDKLDRIIQSFLNK</sequence>
<reference evidence="6" key="1">
    <citation type="submission" date="2016-01" db="EMBL/GenBank/DDBJ databases">
        <authorList>
            <person name="Mitreva M."/>
            <person name="Pepin K.H."/>
            <person name="Mihindukulasuriya K.A."/>
            <person name="Fulton R."/>
            <person name="Fronick C."/>
            <person name="O'Laughlin M."/>
            <person name="Miner T."/>
            <person name="Herter B."/>
            <person name="Rosa B.A."/>
            <person name="Cordes M."/>
            <person name="Tomlinson C."/>
            <person name="Wollam A."/>
            <person name="Palsikar V.B."/>
            <person name="Mardis E.R."/>
            <person name="Wilson R.K."/>
        </authorList>
    </citation>
    <scope>NUCLEOTIDE SEQUENCE [LARGE SCALE GENOMIC DNA]</scope>
    <source>
        <strain evidence="6">MJR7716</strain>
    </source>
</reference>
<keyword evidence="2" id="KW-0028">Amino-acid biosynthesis</keyword>
<evidence type="ECO:0000313" key="6">
    <source>
        <dbReference type="Proteomes" id="UP000070533"/>
    </source>
</evidence>
<dbReference type="GO" id="GO:0004414">
    <property type="term" value="F:homoserine O-acetyltransferase activity"/>
    <property type="evidence" value="ECO:0007669"/>
    <property type="project" value="UniProtKB-UniRule"/>
</dbReference>
<proteinExistence type="inferred from homology"/>
<dbReference type="Gene3D" id="3.40.50.1820">
    <property type="entry name" value="alpha/beta hydrolase"/>
    <property type="match status" value="1"/>
</dbReference>
<dbReference type="STRING" id="28128.HMPREF3226_00565"/>
<comment type="similarity">
    <text evidence="2">Belongs to the AB hydrolase superfamily. MetX family.</text>
</comment>
<keyword evidence="2" id="KW-0486">Methionine biosynthesis</keyword>
<comment type="pathway">
    <text evidence="2">Amino-acid biosynthesis; L-methionine biosynthesis via de novo pathway; O-acetyl-L-homoserine from L-homoserine: step 1/1.</text>
</comment>